<organism evidence="1 2">
    <name type="scientific">Halobacillus amylolyticus</name>
    <dbReference type="NCBI Taxonomy" id="2932259"/>
    <lineage>
        <taxon>Bacteria</taxon>
        <taxon>Bacillati</taxon>
        <taxon>Bacillota</taxon>
        <taxon>Bacilli</taxon>
        <taxon>Bacillales</taxon>
        <taxon>Bacillaceae</taxon>
        <taxon>Halobacillus</taxon>
    </lineage>
</organism>
<reference evidence="1" key="1">
    <citation type="submission" date="2022-04" db="EMBL/GenBank/DDBJ databases">
        <title>Halobacillus sp. isolated from saltern.</title>
        <authorList>
            <person name="Won M."/>
            <person name="Lee C.-M."/>
            <person name="Woen H.-Y."/>
            <person name="Kwon S.-W."/>
        </authorList>
    </citation>
    <scope>NUCLEOTIDE SEQUENCE</scope>
    <source>
        <strain evidence="1">SSHM10-5</strain>
    </source>
</reference>
<dbReference type="RefSeq" id="WP_245032820.1">
    <property type="nucleotide sequence ID" value="NZ_CP095075.1"/>
</dbReference>
<gene>
    <name evidence="1" type="ORF">MUO15_01235</name>
</gene>
<name>A0ABY4HBB2_9BACI</name>
<keyword evidence="2" id="KW-1185">Reference proteome</keyword>
<accession>A0ABY4HBB2</accession>
<evidence type="ECO:0000313" key="2">
    <source>
        <dbReference type="Proteomes" id="UP000830326"/>
    </source>
</evidence>
<dbReference type="Proteomes" id="UP000830326">
    <property type="component" value="Chromosome"/>
</dbReference>
<sequence>MNMTNFEVLRTELKGLQGYEPNELELYLYNNDLVGSEAYDKMNRIGILQTTIDVLSSMANNQSYFADKQHEDMSISGFGEVLQNRIDQAETQLRKLKAEKNNSSTFFLFNS</sequence>
<proteinExistence type="predicted"/>
<dbReference type="EMBL" id="CP095075">
    <property type="protein sequence ID" value="UOR12191.1"/>
    <property type="molecule type" value="Genomic_DNA"/>
</dbReference>
<protein>
    <submittedName>
        <fullName evidence="1">Uncharacterized protein</fullName>
    </submittedName>
</protein>
<evidence type="ECO:0000313" key="1">
    <source>
        <dbReference type="EMBL" id="UOR12191.1"/>
    </source>
</evidence>